<dbReference type="AlphaFoldDB" id="A0AAD7ZU56"/>
<reference evidence="7" key="2">
    <citation type="submission" date="2023-05" db="EMBL/GenBank/DDBJ databases">
        <authorList>
            <person name="Fouks B."/>
        </authorList>
    </citation>
    <scope>NUCLEOTIDE SEQUENCE</scope>
    <source>
        <strain evidence="7">Stay&amp;Tobe</strain>
        <tissue evidence="7">Testes</tissue>
    </source>
</reference>
<dbReference type="InterPro" id="IPR013604">
    <property type="entry name" value="7TM_chemorcpt"/>
</dbReference>
<keyword evidence="6" id="KW-0807">Transducer</keyword>
<dbReference type="EMBL" id="JASPKZ010006845">
    <property type="protein sequence ID" value="KAJ9586777.1"/>
    <property type="molecule type" value="Genomic_DNA"/>
</dbReference>
<comment type="caution">
    <text evidence="7">The sequence shown here is derived from an EMBL/GenBank/DDBJ whole genome shotgun (WGS) entry which is preliminary data.</text>
</comment>
<evidence type="ECO:0000256" key="2">
    <source>
        <dbReference type="ARBA" id="ARBA00022475"/>
    </source>
</evidence>
<dbReference type="GO" id="GO:0005886">
    <property type="term" value="C:plasma membrane"/>
    <property type="evidence" value="ECO:0007669"/>
    <property type="project" value="UniProtKB-SubCell"/>
</dbReference>
<evidence type="ECO:0000256" key="6">
    <source>
        <dbReference type="RuleBase" id="RU363108"/>
    </source>
</evidence>
<comment type="similarity">
    <text evidence="6">Belongs to the insect chemoreceptor superfamily. Gustatory receptor (GR) family.</text>
</comment>
<evidence type="ECO:0000256" key="3">
    <source>
        <dbReference type="ARBA" id="ARBA00022692"/>
    </source>
</evidence>
<gene>
    <name evidence="7" type="ORF">L9F63_019645</name>
</gene>
<proteinExistence type="inferred from homology"/>
<feature type="transmembrane region" description="Helical" evidence="6">
    <location>
        <begin position="181"/>
        <end position="207"/>
    </location>
</feature>
<sequence length="317" mass="37580">FRILSLTTFYSLAIYMCLLGLWFSQAMDILTSQPSFDYLVNRLSVITYFLLVFSLPFTIWRETRGFVIYMNNWRQFELQFSQTTNRTLKLNVRKRSVILLVFSITFSFILETTYIILKRNFNVSRWLNNIYQTTLRYLLGSLFYLLCFAQVRAAISVLRYFKLILVEYRVLWLRLSRLTQQVGTCFCYTFGFYILYLFLNLTLCLYLSCAYTRKIKDIIINTETSFTSVLLLYVMCDAGHAVNAQVTGAFQEELLNMRNEPGHPDLIKEVRTCLYYMIFLQKINLITNLIHLKKSIFFQLTSALVTYLIVLLQFQFQ</sequence>
<feature type="transmembrane region" description="Helical" evidence="6">
    <location>
        <begin position="137"/>
        <end position="161"/>
    </location>
</feature>
<dbReference type="Pfam" id="PF08395">
    <property type="entry name" value="7tm_7"/>
    <property type="match status" value="1"/>
</dbReference>
<evidence type="ECO:0000256" key="1">
    <source>
        <dbReference type="ARBA" id="ARBA00004651"/>
    </source>
</evidence>
<comment type="subcellular location">
    <subcellularLocation>
        <location evidence="1 6">Cell membrane</location>
        <topology evidence="1 6">Multi-pass membrane protein</topology>
    </subcellularLocation>
</comment>
<keyword evidence="3 6" id="KW-0812">Transmembrane</keyword>
<comment type="function">
    <text evidence="6">Gustatory receptor which mediates acceptance or avoidance behavior, depending on its substrates.</text>
</comment>
<evidence type="ECO:0000313" key="8">
    <source>
        <dbReference type="Proteomes" id="UP001233999"/>
    </source>
</evidence>
<name>A0AAD7ZU56_DIPPU</name>
<organism evidence="7 8">
    <name type="scientific">Diploptera punctata</name>
    <name type="common">Pacific beetle cockroach</name>
    <dbReference type="NCBI Taxonomy" id="6984"/>
    <lineage>
        <taxon>Eukaryota</taxon>
        <taxon>Metazoa</taxon>
        <taxon>Ecdysozoa</taxon>
        <taxon>Arthropoda</taxon>
        <taxon>Hexapoda</taxon>
        <taxon>Insecta</taxon>
        <taxon>Pterygota</taxon>
        <taxon>Neoptera</taxon>
        <taxon>Polyneoptera</taxon>
        <taxon>Dictyoptera</taxon>
        <taxon>Blattodea</taxon>
        <taxon>Blaberoidea</taxon>
        <taxon>Blaberidae</taxon>
        <taxon>Diplopterinae</taxon>
        <taxon>Diploptera</taxon>
    </lineage>
</organism>
<dbReference type="GO" id="GO:0050909">
    <property type="term" value="P:sensory perception of taste"/>
    <property type="evidence" value="ECO:0007669"/>
    <property type="project" value="InterPro"/>
</dbReference>
<protein>
    <recommendedName>
        <fullName evidence="6">Gustatory receptor</fullName>
    </recommendedName>
</protein>
<keyword evidence="6" id="KW-0675">Receptor</keyword>
<evidence type="ECO:0000256" key="5">
    <source>
        <dbReference type="ARBA" id="ARBA00023136"/>
    </source>
</evidence>
<feature type="transmembrane region" description="Helical" evidence="6">
    <location>
        <begin position="12"/>
        <end position="31"/>
    </location>
</feature>
<feature type="non-terminal residue" evidence="7">
    <location>
        <position position="317"/>
    </location>
</feature>
<feature type="transmembrane region" description="Helical" evidence="6">
    <location>
        <begin position="43"/>
        <end position="60"/>
    </location>
</feature>
<feature type="non-terminal residue" evidence="7">
    <location>
        <position position="1"/>
    </location>
</feature>
<keyword evidence="2 6" id="KW-1003">Cell membrane</keyword>
<feature type="transmembrane region" description="Helical" evidence="6">
    <location>
        <begin position="97"/>
        <end position="117"/>
    </location>
</feature>
<evidence type="ECO:0000256" key="4">
    <source>
        <dbReference type="ARBA" id="ARBA00022989"/>
    </source>
</evidence>
<accession>A0AAD7ZU56</accession>
<comment type="caution">
    <text evidence="6">Lacks conserved residue(s) required for the propagation of feature annotation.</text>
</comment>
<keyword evidence="4 6" id="KW-1133">Transmembrane helix</keyword>
<dbReference type="GO" id="GO:0007165">
    <property type="term" value="P:signal transduction"/>
    <property type="evidence" value="ECO:0007669"/>
    <property type="project" value="UniProtKB-KW"/>
</dbReference>
<keyword evidence="5 6" id="KW-0472">Membrane</keyword>
<keyword evidence="8" id="KW-1185">Reference proteome</keyword>
<dbReference type="Proteomes" id="UP001233999">
    <property type="component" value="Unassembled WGS sequence"/>
</dbReference>
<feature type="transmembrane region" description="Helical" evidence="6">
    <location>
        <begin position="296"/>
        <end position="314"/>
    </location>
</feature>
<reference evidence="7" key="1">
    <citation type="journal article" date="2023" name="IScience">
        <title>Live-bearing cockroach genome reveals convergent evolutionary mechanisms linked to viviparity in insects and beyond.</title>
        <authorList>
            <person name="Fouks B."/>
            <person name="Harrison M.C."/>
            <person name="Mikhailova A.A."/>
            <person name="Marchal E."/>
            <person name="English S."/>
            <person name="Carruthers M."/>
            <person name="Jennings E.C."/>
            <person name="Chiamaka E.L."/>
            <person name="Frigard R.A."/>
            <person name="Pippel M."/>
            <person name="Attardo G.M."/>
            <person name="Benoit J.B."/>
            <person name="Bornberg-Bauer E."/>
            <person name="Tobe S.S."/>
        </authorList>
    </citation>
    <scope>NUCLEOTIDE SEQUENCE</scope>
    <source>
        <strain evidence="7">Stay&amp;Tobe</strain>
    </source>
</reference>
<evidence type="ECO:0000313" key="7">
    <source>
        <dbReference type="EMBL" id="KAJ9586777.1"/>
    </source>
</evidence>